<sequence>MRLINISSGCDLLLSVPYVPSCCLGFTHIPFNLAFGLGEQKVTISEADGH</sequence>
<dbReference type="RefSeq" id="WP_290312280.1">
    <property type="nucleotide sequence ID" value="NZ_JAUFQC010000001.1"/>
</dbReference>
<dbReference type="Proteomes" id="UP001238540">
    <property type="component" value="Unassembled WGS sequence"/>
</dbReference>
<evidence type="ECO:0000313" key="1">
    <source>
        <dbReference type="EMBL" id="MDN3610775.1"/>
    </source>
</evidence>
<reference evidence="2" key="1">
    <citation type="journal article" date="2019" name="Int. J. Syst. Evol. Microbiol.">
        <title>The Global Catalogue of Microorganisms (GCM) 10K type strain sequencing project: providing services to taxonomists for standard genome sequencing and annotation.</title>
        <authorList>
            <consortium name="The Broad Institute Genomics Platform"/>
            <consortium name="The Broad Institute Genome Sequencing Center for Infectious Disease"/>
            <person name="Wu L."/>
            <person name="Ma J."/>
        </authorList>
    </citation>
    <scope>NUCLEOTIDE SEQUENCE [LARGE SCALE GENOMIC DNA]</scope>
    <source>
        <strain evidence="2">CECT 7398</strain>
    </source>
</reference>
<keyword evidence="2" id="KW-1185">Reference proteome</keyword>
<accession>A0ABT8BXE2</accession>
<protein>
    <submittedName>
        <fullName evidence="1">Uncharacterized protein</fullName>
    </submittedName>
</protein>
<proteinExistence type="predicted"/>
<name>A0ABT8BXE2_9VIBR</name>
<comment type="caution">
    <text evidence="1">The sequence shown here is derived from an EMBL/GenBank/DDBJ whole genome shotgun (WGS) entry which is preliminary data.</text>
</comment>
<dbReference type="EMBL" id="JAUFQC010000001">
    <property type="protein sequence ID" value="MDN3610775.1"/>
    <property type="molecule type" value="Genomic_DNA"/>
</dbReference>
<evidence type="ECO:0000313" key="2">
    <source>
        <dbReference type="Proteomes" id="UP001238540"/>
    </source>
</evidence>
<gene>
    <name evidence="1" type="ORF">QWZ16_13800</name>
</gene>
<organism evidence="1 2">
    <name type="scientific">Vibrio ostreicida</name>
    <dbReference type="NCBI Taxonomy" id="526588"/>
    <lineage>
        <taxon>Bacteria</taxon>
        <taxon>Pseudomonadati</taxon>
        <taxon>Pseudomonadota</taxon>
        <taxon>Gammaproteobacteria</taxon>
        <taxon>Vibrionales</taxon>
        <taxon>Vibrionaceae</taxon>
        <taxon>Vibrio</taxon>
    </lineage>
</organism>